<dbReference type="Proteomes" id="UP000536835">
    <property type="component" value="Unassembled WGS sequence"/>
</dbReference>
<dbReference type="HAMAP" id="MF_00921">
    <property type="entry name" value="PDRP"/>
    <property type="match status" value="1"/>
</dbReference>
<dbReference type="NCBIfam" id="NF003742">
    <property type="entry name" value="PRK05339.1"/>
    <property type="match status" value="1"/>
</dbReference>
<dbReference type="Pfam" id="PF03618">
    <property type="entry name" value="Kinase-PPPase"/>
    <property type="match status" value="1"/>
</dbReference>
<feature type="binding site" evidence="5">
    <location>
        <begin position="163"/>
        <end position="170"/>
    </location>
    <ligand>
        <name>ADP</name>
        <dbReference type="ChEBI" id="CHEBI:456216"/>
    </ligand>
</feature>
<comment type="caution">
    <text evidence="6">The sequence shown here is derived from an EMBL/GenBank/DDBJ whole genome shotgun (WGS) entry which is preliminary data.</text>
</comment>
<comment type="catalytic activity">
    <reaction evidence="5">
        <text>N(tele)-phospho-L-histidyl/O-phospho-L-threonyl-[pyruvate, phosphate dikinase] + phosphate + H(+) = N(tele)-phospho-L-histidyl/L-threonyl-[pyruvate, phosphate dikinase] + diphosphate</text>
        <dbReference type="Rhea" id="RHEA:43696"/>
        <dbReference type="Rhea" id="RHEA-COMP:10650"/>
        <dbReference type="Rhea" id="RHEA-COMP:10651"/>
        <dbReference type="ChEBI" id="CHEBI:15378"/>
        <dbReference type="ChEBI" id="CHEBI:30013"/>
        <dbReference type="ChEBI" id="CHEBI:33019"/>
        <dbReference type="ChEBI" id="CHEBI:43474"/>
        <dbReference type="ChEBI" id="CHEBI:61977"/>
        <dbReference type="ChEBI" id="CHEBI:83586"/>
        <dbReference type="EC" id="2.7.4.27"/>
    </reaction>
</comment>
<evidence type="ECO:0000313" key="7">
    <source>
        <dbReference type="Proteomes" id="UP000536835"/>
    </source>
</evidence>
<organism evidence="6 7">
    <name type="scientific">Parvularcula mediterranea</name>
    <dbReference type="NCBI Taxonomy" id="2732508"/>
    <lineage>
        <taxon>Bacteria</taxon>
        <taxon>Pseudomonadati</taxon>
        <taxon>Pseudomonadota</taxon>
        <taxon>Alphaproteobacteria</taxon>
        <taxon>Parvularculales</taxon>
        <taxon>Parvularculaceae</taxon>
        <taxon>Parvularcula</taxon>
    </lineage>
</organism>
<evidence type="ECO:0000256" key="3">
    <source>
        <dbReference type="ARBA" id="ARBA00022741"/>
    </source>
</evidence>
<comment type="similarity">
    <text evidence="5">Belongs to the pyruvate, phosphate/water dikinase regulatory protein family. PDRP subfamily.</text>
</comment>
<name>A0A7Y3RKG7_9PROT</name>
<keyword evidence="2 5" id="KW-0808">Transferase</keyword>
<dbReference type="EC" id="2.7.4.27" evidence="5"/>
<comment type="function">
    <text evidence="5">Bifunctional serine/threonine kinase and phosphorylase involved in the regulation of the pyruvate, phosphate dikinase (PPDK) by catalyzing its phosphorylation/dephosphorylation.</text>
</comment>
<dbReference type="GO" id="GO:0016776">
    <property type="term" value="F:phosphotransferase activity, phosphate group as acceptor"/>
    <property type="evidence" value="ECO:0007669"/>
    <property type="project" value="UniProtKB-UniRule"/>
</dbReference>
<dbReference type="GO" id="GO:0043531">
    <property type="term" value="F:ADP binding"/>
    <property type="evidence" value="ECO:0007669"/>
    <property type="project" value="UniProtKB-UniRule"/>
</dbReference>
<keyword evidence="4 5" id="KW-0418">Kinase</keyword>
<evidence type="ECO:0000256" key="4">
    <source>
        <dbReference type="ARBA" id="ARBA00022777"/>
    </source>
</evidence>
<proteinExistence type="inferred from homology"/>
<protein>
    <recommendedName>
        <fullName evidence="5">Putative pyruvate, phosphate dikinase regulatory protein</fullName>
        <shortName evidence="5">PPDK regulatory protein</shortName>
        <ecNumber evidence="5">2.7.11.32</ecNumber>
        <ecNumber evidence="5">2.7.4.27</ecNumber>
    </recommendedName>
</protein>
<gene>
    <name evidence="6" type="ORF">HK107_05315</name>
</gene>
<dbReference type="PANTHER" id="PTHR31756:SF3">
    <property type="entry name" value="PYRUVATE, PHOSPHATE DIKINASE REGULATORY PROTEIN 1, CHLOROPLASTIC"/>
    <property type="match status" value="1"/>
</dbReference>
<comment type="catalytic activity">
    <reaction evidence="5">
        <text>N(tele)-phospho-L-histidyl/L-threonyl-[pyruvate, phosphate dikinase] + ADP = N(tele)-phospho-L-histidyl/O-phospho-L-threonyl-[pyruvate, phosphate dikinase] + AMP + H(+)</text>
        <dbReference type="Rhea" id="RHEA:43692"/>
        <dbReference type="Rhea" id="RHEA-COMP:10650"/>
        <dbReference type="Rhea" id="RHEA-COMP:10651"/>
        <dbReference type="ChEBI" id="CHEBI:15378"/>
        <dbReference type="ChEBI" id="CHEBI:30013"/>
        <dbReference type="ChEBI" id="CHEBI:61977"/>
        <dbReference type="ChEBI" id="CHEBI:83586"/>
        <dbReference type="ChEBI" id="CHEBI:456215"/>
        <dbReference type="ChEBI" id="CHEBI:456216"/>
        <dbReference type="EC" id="2.7.11.32"/>
    </reaction>
</comment>
<keyword evidence="1 5" id="KW-0723">Serine/threonine-protein kinase</keyword>
<dbReference type="InterPro" id="IPR026565">
    <property type="entry name" value="PPDK_reg"/>
</dbReference>
<dbReference type="EMBL" id="JABFCX010000002">
    <property type="protein sequence ID" value="NNU15737.1"/>
    <property type="molecule type" value="Genomic_DNA"/>
</dbReference>
<evidence type="ECO:0000256" key="2">
    <source>
        <dbReference type="ARBA" id="ARBA00022679"/>
    </source>
</evidence>
<keyword evidence="3 5" id="KW-0547">Nucleotide-binding</keyword>
<reference evidence="6 7" key="1">
    <citation type="submission" date="2020-05" db="EMBL/GenBank/DDBJ databases">
        <title>Parvularcula mediterraneae sp. nov., isolated from polypropylene straw from shallow seawater of the seashore of Laganas in Zakynthos island, Greece.</title>
        <authorList>
            <person name="Szabo I."/>
            <person name="Al-Omari J."/>
            <person name="Rado J."/>
            <person name="Szerdahelyi G.S."/>
        </authorList>
    </citation>
    <scope>NUCLEOTIDE SEQUENCE [LARGE SCALE GENOMIC DNA]</scope>
    <source>
        <strain evidence="6 7">ZS-1/3</strain>
    </source>
</reference>
<evidence type="ECO:0000256" key="1">
    <source>
        <dbReference type="ARBA" id="ARBA00022527"/>
    </source>
</evidence>
<evidence type="ECO:0000256" key="5">
    <source>
        <dbReference type="HAMAP-Rule" id="MF_00921"/>
    </source>
</evidence>
<evidence type="ECO:0000313" key="6">
    <source>
        <dbReference type="EMBL" id="NNU15737.1"/>
    </source>
</evidence>
<keyword evidence="7" id="KW-1185">Reference proteome</keyword>
<dbReference type="AlphaFoldDB" id="A0A7Y3RKG7"/>
<sequence>MAHSANAAHQKAARRTFFHVHLVSDSTGETLSALLKSVSARFPSAKPLEHVASLVRSQTQLDSVLARIEQAPGLVLYTVVDSGMRRRLEVKCAELQVPAIPVIDPLLNAFADYLGLEQTHQAGMQHELDEDYFRRIGAIDFTLAHDDGQNTWNLEASDVVLVGVSRTSKTPTCMYLANKGVRAANVPLVPHVDPPPELSQLRKPLVVGLTANPDRLTQIRTSRLSNLGSEDRAQSYTDAENVRDEVRKAKRLFVKNEWPVIDVTKRSVEETAAKILTLMSIRRGGEG</sequence>
<dbReference type="RefSeq" id="WP_173197398.1">
    <property type="nucleotide sequence ID" value="NZ_JABFCX010000002.1"/>
</dbReference>
<dbReference type="PANTHER" id="PTHR31756">
    <property type="entry name" value="PYRUVATE, PHOSPHATE DIKINASE REGULATORY PROTEIN 1, CHLOROPLASTIC"/>
    <property type="match status" value="1"/>
</dbReference>
<dbReference type="GO" id="GO:0004674">
    <property type="term" value="F:protein serine/threonine kinase activity"/>
    <property type="evidence" value="ECO:0007669"/>
    <property type="project" value="UniProtKB-UniRule"/>
</dbReference>
<accession>A0A7Y3RKG7</accession>
<dbReference type="InterPro" id="IPR005177">
    <property type="entry name" value="Kinase-pyrophosphorylase"/>
</dbReference>
<dbReference type="GO" id="GO:0005524">
    <property type="term" value="F:ATP binding"/>
    <property type="evidence" value="ECO:0007669"/>
    <property type="project" value="InterPro"/>
</dbReference>
<dbReference type="EC" id="2.7.11.32" evidence="5"/>